<dbReference type="Proteomes" id="UP000195221">
    <property type="component" value="Unassembled WGS sequence"/>
</dbReference>
<dbReference type="EMBL" id="NBTZ01000095">
    <property type="protein sequence ID" value="OTP72145.1"/>
    <property type="molecule type" value="Genomic_DNA"/>
</dbReference>
<sequence>MRAGAFELANRVVMAPLTRNRAGAGLVPGRFALEYYVQRATAGLIIAEATQISA</sequence>
<dbReference type="PANTHER" id="PTHR22893:SF91">
    <property type="entry name" value="NADPH DEHYDROGENASE 2-RELATED"/>
    <property type="match status" value="1"/>
</dbReference>
<dbReference type="GO" id="GO:0005829">
    <property type="term" value="C:cytosol"/>
    <property type="evidence" value="ECO:0007669"/>
    <property type="project" value="TreeGrafter"/>
</dbReference>
<dbReference type="InterPro" id="IPR001155">
    <property type="entry name" value="OxRdtase_FMN_N"/>
</dbReference>
<dbReference type="PANTHER" id="PTHR22893">
    <property type="entry name" value="NADH OXIDOREDUCTASE-RELATED"/>
    <property type="match status" value="1"/>
</dbReference>
<reference evidence="2 3" key="1">
    <citation type="submission" date="2017-03" db="EMBL/GenBank/DDBJ databases">
        <title>Genome analysis of strain PAMC 26577.</title>
        <authorList>
            <person name="Oh H.-M."/>
            <person name="Yang J.-A."/>
        </authorList>
    </citation>
    <scope>NUCLEOTIDE SEQUENCE [LARGE SCALE GENOMIC DNA]</scope>
    <source>
        <strain evidence="2 3">PAMC 26577</strain>
    </source>
</reference>
<name>A0A242MLE7_CABSO</name>
<proteinExistence type="predicted"/>
<dbReference type="GO" id="GO:0016491">
    <property type="term" value="F:oxidoreductase activity"/>
    <property type="evidence" value="ECO:0007669"/>
    <property type="project" value="InterPro"/>
</dbReference>
<evidence type="ECO:0000313" key="2">
    <source>
        <dbReference type="EMBL" id="OTP72145.1"/>
    </source>
</evidence>
<dbReference type="AlphaFoldDB" id="A0A242MLE7"/>
<protein>
    <submittedName>
        <fullName evidence="2">N-ethylmaleimide reductase</fullName>
    </submittedName>
</protein>
<dbReference type="InterPro" id="IPR013785">
    <property type="entry name" value="Aldolase_TIM"/>
</dbReference>
<evidence type="ECO:0000259" key="1">
    <source>
        <dbReference type="Pfam" id="PF00724"/>
    </source>
</evidence>
<dbReference type="SUPFAM" id="SSF51395">
    <property type="entry name" value="FMN-linked oxidoreductases"/>
    <property type="match status" value="1"/>
</dbReference>
<comment type="caution">
    <text evidence="2">The sequence shown here is derived from an EMBL/GenBank/DDBJ whole genome shotgun (WGS) entry which is preliminary data.</text>
</comment>
<organism evidence="2 3">
    <name type="scientific">Caballeronia sordidicola</name>
    <name type="common">Burkholderia sordidicola</name>
    <dbReference type="NCBI Taxonomy" id="196367"/>
    <lineage>
        <taxon>Bacteria</taxon>
        <taxon>Pseudomonadati</taxon>
        <taxon>Pseudomonadota</taxon>
        <taxon>Betaproteobacteria</taxon>
        <taxon>Burkholderiales</taxon>
        <taxon>Burkholderiaceae</taxon>
        <taxon>Caballeronia</taxon>
    </lineage>
</organism>
<dbReference type="InterPro" id="IPR045247">
    <property type="entry name" value="Oye-like"/>
</dbReference>
<gene>
    <name evidence="2" type="ORF">PAMC26577_21865</name>
</gene>
<dbReference type="Pfam" id="PF00724">
    <property type="entry name" value="Oxidored_FMN"/>
    <property type="match status" value="1"/>
</dbReference>
<dbReference type="Gene3D" id="3.20.20.70">
    <property type="entry name" value="Aldolase class I"/>
    <property type="match status" value="1"/>
</dbReference>
<feature type="domain" description="NADH:flavin oxidoreductase/NADH oxidase N-terminal" evidence="1">
    <location>
        <begin position="4"/>
        <end position="53"/>
    </location>
</feature>
<dbReference type="GO" id="GO:0010181">
    <property type="term" value="F:FMN binding"/>
    <property type="evidence" value="ECO:0007669"/>
    <property type="project" value="InterPro"/>
</dbReference>
<evidence type="ECO:0000313" key="3">
    <source>
        <dbReference type="Proteomes" id="UP000195221"/>
    </source>
</evidence>
<accession>A0A242MLE7</accession>